<accession>A0A2S7U0E6</accession>
<dbReference type="Gene3D" id="3.30.70.100">
    <property type="match status" value="1"/>
</dbReference>
<keyword evidence="3" id="KW-1185">Reference proteome</keyword>
<comment type="caution">
    <text evidence="2">The sequence shown here is derived from an EMBL/GenBank/DDBJ whole genome shotgun (WGS) entry which is preliminary data.</text>
</comment>
<dbReference type="RefSeq" id="WP_105042435.1">
    <property type="nucleotide sequence ID" value="NZ_MQWA01000001.1"/>
</dbReference>
<reference evidence="2 3" key="1">
    <citation type="submission" date="2016-12" db="EMBL/GenBank/DDBJ databases">
        <title>Study of bacterial adaptation to deep sea.</title>
        <authorList>
            <person name="Song J."/>
            <person name="Yoshizawa S."/>
            <person name="Kogure K."/>
        </authorList>
    </citation>
    <scope>NUCLEOTIDE SEQUENCE [LARGE SCALE GENOMIC DNA]</scope>
    <source>
        <strain evidence="2 3">SAORIC-165</strain>
    </source>
</reference>
<evidence type="ECO:0000313" key="2">
    <source>
        <dbReference type="EMBL" id="PQJ27941.1"/>
    </source>
</evidence>
<dbReference type="InterPro" id="IPR011008">
    <property type="entry name" value="Dimeric_a/b-barrel"/>
</dbReference>
<keyword evidence="2" id="KW-0560">Oxidoreductase</keyword>
<dbReference type="PANTHER" id="PTHR33336">
    <property type="entry name" value="QUINOL MONOOXYGENASE YGIN-RELATED"/>
    <property type="match status" value="1"/>
</dbReference>
<name>A0A2S7U0E6_9BACT</name>
<feature type="domain" description="ABM" evidence="1">
    <location>
        <begin position="4"/>
        <end position="92"/>
    </location>
</feature>
<sequence>MSDLYLSASITAKPDSIELVKAELLKFISPTRAESGCLRYDLHQDRENPAHFVFYETWTNKEALDEHLASDHIQAGLVAVDSHLENVVISLLDKLA</sequence>
<dbReference type="Pfam" id="PF03992">
    <property type="entry name" value="ABM"/>
    <property type="match status" value="1"/>
</dbReference>
<protein>
    <submittedName>
        <fullName evidence="2">Antibiotic biosynthesis monooxygenase</fullName>
    </submittedName>
</protein>
<dbReference type="GO" id="GO:0004497">
    <property type="term" value="F:monooxygenase activity"/>
    <property type="evidence" value="ECO:0007669"/>
    <property type="project" value="UniProtKB-KW"/>
</dbReference>
<keyword evidence="2" id="KW-0503">Monooxygenase</keyword>
<gene>
    <name evidence="2" type="ORF">BSZ32_05120</name>
</gene>
<dbReference type="OrthoDB" id="9806189at2"/>
<dbReference type="SUPFAM" id="SSF54909">
    <property type="entry name" value="Dimeric alpha+beta barrel"/>
    <property type="match status" value="1"/>
</dbReference>
<dbReference type="PROSITE" id="PS51725">
    <property type="entry name" value="ABM"/>
    <property type="match status" value="1"/>
</dbReference>
<organism evidence="2 3">
    <name type="scientific">Rubritalea profundi</name>
    <dbReference type="NCBI Taxonomy" id="1658618"/>
    <lineage>
        <taxon>Bacteria</taxon>
        <taxon>Pseudomonadati</taxon>
        <taxon>Verrucomicrobiota</taxon>
        <taxon>Verrucomicrobiia</taxon>
        <taxon>Verrucomicrobiales</taxon>
        <taxon>Rubritaleaceae</taxon>
        <taxon>Rubritalea</taxon>
    </lineage>
</organism>
<dbReference type="EMBL" id="MQWA01000001">
    <property type="protein sequence ID" value="PQJ27941.1"/>
    <property type="molecule type" value="Genomic_DNA"/>
</dbReference>
<dbReference type="PANTHER" id="PTHR33336:SF3">
    <property type="entry name" value="ABM DOMAIN-CONTAINING PROTEIN"/>
    <property type="match status" value="1"/>
</dbReference>
<proteinExistence type="predicted"/>
<dbReference type="InterPro" id="IPR007138">
    <property type="entry name" value="ABM_dom"/>
</dbReference>
<dbReference type="InterPro" id="IPR050744">
    <property type="entry name" value="AI-2_Isomerase_LsrG"/>
</dbReference>
<evidence type="ECO:0000259" key="1">
    <source>
        <dbReference type="PROSITE" id="PS51725"/>
    </source>
</evidence>
<evidence type="ECO:0000313" key="3">
    <source>
        <dbReference type="Proteomes" id="UP000239907"/>
    </source>
</evidence>
<dbReference type="AlphaFoldDB" id="A0A2S7U0E6"/>
<dbReference type="Proteomes" id="UP000239907">
    <property type="component" value="Unassembled WGS sequence"/>
</dbReference>